<evidence type="ECO:0000313" key="2">
    <source>
        <dbReference type="EMBL" id="KAF9519747.1"/>
    </source>
</evidence>
<evidence type="ECO:0000313" key="3">
    <source>
        <dbReference type="Proteomes" id="UP000886523"/>
    </source>
</evidence>
<dbReference type="GO" id="GO:0009298">
    <property type="term" value="P:GDP-mannose biosynthetic process"/>
    <property type="evidence" value="ECO:0007669"/>
    <property type="project" value="TreeGrafter"/>
</dbReference>
<feature type="region of interest" description="Disordered" evidence="1">
    <location>
        <begin position="65"/>
        <end position="91"/>
    </location>
</feature>
<dbReference type="Proteomes" id="UP000886523">
    <property type="component" value="Unassembled WGS sequence"/>
</dbReference>
<comment type="caution">
    <text evidence="2">The sequence shown here is derived from an EMBL/GenBank/DDBJ whole genome shotgun (WGS) entry which is preliminary data.</text>
</comment>
<dbReference type="PANTHER" id="PTHR46390">
    <property type="entry name" value="MANNOSE-1-PHOSPHATE GUANYLYLTRANSFERASE"/>
    <property type="match status" value="1"/>
</dbReference>
<dbReference type="PANTHER" id="PTHR46390:SF1">
    <property type="entry name" value="MANNOSE-1-PHOSPHATE GUANYLYLTRANSFERASE"/>
    <property type="match status" value="1"/>
</dbReference>
<sequence length="208" mass="22231">MPDSPGGTAKISFVRHLLARRTQSKDDEASSPTLSVEAMFQQIMTAVHESSVKVREKIQGRTTLPSHVGLFAPSRPSSPSPGHLSKSGPLFGPTAPPDMWIPIVPAGGFGSHLWPLSREGTQNSSPHKSGVAVGVQSQLPELQHHNLLGEPSLKDSVACHWPPALVLARRDPTLTAVTDAVVTARHDYLVTIGVAPSHPATGFRYIQL</sequence>
<name>A0A9P6B9H7_9AGAM</name>
<protein>
    <submittedName>
        <fullName evidence="2">Uncharacterized protein</fullName>
    </submittedName>
</protein>
<dbReference type="InterPro" id="IPR051161">
    <property type="entry name" value="Mannose-6P_isomerase_type2"/>
</dbReference>
<gene>
    <name evidence="2" type="ORF">BS47DRAFT_1387999</name>
</gene>
<accession>A0A9P6B9H7</accession>
<evidence type="ECO:0000256" key="1">
    <source>
        <dbReference type="SAM" id="MobiDB-lite"/>
    </source>
</evidence>
<proteinExistence type="predicted"/>
<dbReference type="SUPFAM" id="SSF53448">
    <property type="entry name" value="Nucleotide-diphospho-sugar transferases"/>
    <property type="match status" value="1"/>
</dbReference>
<keyword evidence="3" id="KW-1185">Reference proteome</keyword>
<dbReference type="AlphaFoldDB" id="A0A9P6B9H7"/>
<dbReference type="GO" id="GO:0004475">
    <property type="term" value="F:mannose-1-phosphate guanylyltransferase (GTP) activity"/>
    <property type="evidence" value="ECO:0007669"/>
    <property type="project" value="TreeGrafter"/>
</dbReference>
<dbReference type="OrthoDB" id="5594057at2759"/>
<dbReference type="EMBL" id="MU128916">
    <property type="protein sequence ID" value="KAF9519747.1"/>
    <property type="molecule type" value="Genomic_DNA"/>
</dbReference>
<dbReference type="InterPro" id="IPR029044">
    <property type="entry name" value="Nucleotide-diphossugar_trans"/>
</dbReference>
<reference evidence="2" key="1">
    <citation type="journal article" date="2020" name="Nat. Commun.">
        <title>Large-scale genome sequencing of mycorrhizal fungi provides insights into the early evolution of symbiotic traits.</title>
        <authorList>
            <person name="Miyauchi S."/>
            <person name="Kiss E."/>
            <person name="Kuo A."/>
            <person name="Drula E."/>
            <person name="Kohler A."/>
            <person name="Sanchez-Garcia M."/>
            <person name="Morin E."/>
            <person name="Andreopoulos B."/>
            <person name="Barry K.W."/>
            <person name="Bonito G."/>
            <person name="Buee M."/>
            <person name="Carver A."/>
            <person name="Chen C."/>
            <person name="Cichocki N."/>
            <person name="Clum A."/>
            <person name="Culley D."/>
            <person name="Crous P.W."/>
            <person name="Fauchery L."/>
            <person name="Girlanda M."/>
            <person name="Hayes R.D."/>
            <person name="Keri Z."/>
            <person name="LaButti K."/>
            <person name="Lipzen A."/>
            <person name="Lombard V."/>
            <person name="Magnuson J."/>
            <person name="Maillard F."/>
            <person name="Murat C."/>
            <person name="Nolan M."/>
            <person name="Ohm R.A."/>
            <person name="Pangilinan J."/>
            <person name="Pereira M.F."/>
            <person name="Perotto S."/>
            <person name="Peter M."/>
            <person name="Pfister S."/>
            <person name="Riley R."/>
            <person name="Sitrit Y."/>
            <person name="Stielow J.B."/>
            <person name="Szollosi G."/>
            <person name="Zifcakova L."/>
            <person name="Stursova M."/>
            <person name="Spatafora J.W."/>
            <person name="Tedersoo L."/>
            <person name="Vaario L.M."/>
            <person name="Yamada A."/>
            <person name="Yan M."/>
            <person name="Wang P."/>
            <person name="Xu J."/>
            <person name="Bruns T."/>
            <person name="Baldrian P."/>
            <person name="Vilgalys R."/>
            <person name="Dunand C."/>
            <person name="Henrissat B."/>
            <person name="Grigoriev I.V."/>
            <person name="Hibbett D."/>
            <person name="Nagy L.G."/>
            <person name="Martin F.M."/>
        </authorList>
    </citation>
    <scope>NUCLEOTIDE SEQUENCE</scope>
    <source>
        <strain evidence="2">UP504</strain>
    </source>
</reference>
<organism evidence="2 3">
    <name type="scientific">Hydnum rufescens UP504</name>
    <dbReference type="NCBI Taxonomy" id="1448309"/>
    <lineage>
        <taxon>Eukaryota</taxon>
        <taxon>Fungi</taxon>
        <taxon>Dikarya</taxon>
        <taxon>Basidiomycota</taxon>
        <taxon>Agaricomycotina</taxon>
        <taxon>Agaricomycetes</taxon>
        <taxon>Cantharellales</taxon>
        <taxon>Hydnaceae</taxon>
        <taxon>Hydnum</taxon>
    </lineage>
</organism>